<accession>A0A9X4GZC6</accession>
<sequence length="90" mass="10195">MNHQTKNYSNDYRVNILNNGTIISVEVTCCSRHIGEMRFKDGESKKCPLCGTVHQMVIQHNHFHIRPVKPVSNEAIAGNDSSLLFKEKAL</sequence>
<organism evidence="1 2">
    <name type="scientific">Pelotomaculum isophthalicicum JI</name>
    <dbReference type="NCBI Taxonomy" id="947010"/>
    <lineage>
        <taxon>Bacteria</taxon>
        <taxon>Bacillati</taxon>
        <taxon>Bacillota</taxon>
        <taxon>Clostridia</taxon>
        <taxon>Eubacteriales</taxon>
        <taxon>Desulfotomaculaceae</taxon>
        <taxon>Pelotomaculum</taxon>
    </lineage>
</organism>
<reference evidence="1" key="1">
    <citation type="submission" date="2022-02" db="EMBL/GenBank/DDBJ databases">
        <authorList>
            <person name="Leng L."/>
        </authorList>
    </citation>
    <scope>NUCLEOTIDE SEQUENCE</scope>
    <source>
        <strain evidence="1">JI</strain>
    </source>
</reference>
<comment type="caution">
    <text evidence="1">The sequence shown here is derived from an EMBL/GenBank/DDBJ whole genome shotgun (WGS) entry which is preliminary data.</text>
</comment>
<evidence type="ECO:0000313" key="1">
    <source>
        <dbReference type="EMBL" id="MDF9408602.1"/>
    </source>
</evidence>
<evidence type="ECO:0000313" key="2">
    <source>
        <dbReference type="Proteomes" id="UP001154312"/>
    </source>
</evidence>
<dbReference type="Proteomes" id="UP001154312">
    <property type="component" value="Unassembled WGS sequence"/>
</dbReference>
<gene>
    <name evidence="1" type="ORF">L7E55_09580</name>
</gene>
<dbReference type="AlphaFoldDB" id="A0A9X4GZC6"/>
<protein>
    <submittedName>
        <fullName evidence="1">Uncharacterized protein</fullName>
    </submittedName>
</protein>
<name>A0A9X4GZC6_9FIRM</name>
<keyword evidence="2" id="KW-1185">Reference proteome</keyword>
<dbReference type="RefSeq" id="WP_277443939.1">
    <property type="nucleotide sequence ID" value="NZ_JAKOAV010000016.1"/>
</dbReference>
<proteinExistence type="predicted"/>
<dbReference type="EMBL" id="JAKOAV010000016">
    <property type="protein sequence ID" value="MDF9408602.1"/>
    <property type="molecule type" value="Genomic_DNA"/>
</dbReference>